<accession>A0AAW1BHP7</accession>
<gene>
    <name evidence="3" type="ORF">NXF25_010001</name>
</gene>
<evidence type="ECO:0000313" key="3">
    <source>
        <dbReference type="EMBL" id="KAK9401645.1"/>
    </source>
</evidence>
<keyword evidence="1" id="KW-0175">Coiled coil</keyword>
<keyword evidence="4" id="KW-1185">Reference proteome</keyword>
<dbReference type="AlphaFoldDB" id="A0AAW1BHP7"/>
<feature type="region of interest" description="Disordered" evidence="2">
    <location>
        <begin position="188"/>
        <end position="217"/>
    </location>
</feature>
<sequence length="217" mass="25053">MSCGEMGCCRRAGLGCSPRESYGDPDVESPQEHSGAYFVIPPNPARRSKLQRIANKELENWTKWKAQQKLGPIALKPQKLGGRATEAEVREKQQFEYTQSKYQQKLKKEDYERNRREAEEAEILKKKAVQRVKANQLEEKKRQQEWQRQQMLREDHATKTTEFLSQWDLSPSHGTPCQGCCCSSGQKFPIQADPKTRRRQHIPGGEGRLAKKGAWHF</sequence>
<dbReference type="PANTHER" id="PTHR22529:SF1">
    <property type="entry name" value="EPITHELIAL-STROMAL INTERACTION PROTEIN 1"/>
    <property type="match status" value="1"/>
</dbReference>
<dbReference type="InterPro" id="IPR026185">
    <property type="entry name" value="EPSTI1"/>
</dbReference>
<feature type="coiled-coil region" evidence="1">
    <location>
        <begin position="101"/>
        <end position="154"/>
    </location>
</feature>
<comment type="caution">
    <text evidence="3">The sequence shown here is derived from an EMBL/GenBank/DDBJ whole genome shotgun (WGS) entry which is preliminary data.</text>
</comment>
<proteinExistence type="predicted"/>
<evidence type="ECO:0000256" key="2">
    <source>
        <dbReference type="SAM" id="MobiDB-lite"/>
    </source>
</evidence>
<dbReference type="EMBL" id="JAOTOJ010000004">
    <property type="protein sequence ID" value="KAK9401645.1"/>
    <property type="molecule type" value="Genomic_DNA"/>
</dbReference>
<organism evidence="3 4">
    <name type="scientific">Crotalus adamanteus</name>
    <name type="common">Eastern diamondback rattlesnake</name>
    <dbReference type="NCBI Taxonomy" id="8729"/>
    <lineage>
        <taxon>Eukaryota</taxon>
        <taxon>Metazoa</taxon>
        <taxon>Chordata</taxon>
        <taxon>Craniata</taxon>
        <taxon>Vertebrata</taxon>
        <taxon>Euteleostomi</taxon>
        <taxon>Lepidosauria</taxon>
        <taxon>Squamata</taxon>
        <taxon>Bifurcata</taxon>
        <taxon>Unidentata</taxon>
        <taxon>Episquamata</taxon>
        <taxon>Toxicofera</taxon>
        <taxon>Serpentes</taxon>
        <taxon>Colubroidea</taxon>
        <taxon>Viperidae</taxon>
        <taxon>Crotalinae</taxon>
        <taxon>Crotalus</taxon>
    </lineage>
</organism>
<evidence type="ECO:0000313" key="4">
    <source>
        <dbReference type="Proteomes" id="UP001474421"/>
    </source>
</evidence>
<evidence type="ECO:0000256" key="1">
    <source>
        <dbReference type="SAM" id="Coils"/>
    </source>
</evidence>
<protein>
    <submittedName>
        <fullName evidence="3">Epithelial-stromal interaction protein 1</fullName>
    </submittedName>
</protein>
<dbReference type="PANTHER" id="PTHR22529">
    <property type="entry name" value="EPITHELIAL-STROMAL INTERACTION PROTEIN 1"/>
    <property type="match status" value="1"/>
</dbReference>
<feature type="region of interest" description="Disordered" evidence="2">
    <location>
        <begin position="13"/>
        <end position="43"/>
    </location>
</feature>
<name>A0AAW1BHP7_CROAD</name>
<reference evidence="3 4" key="1">
    <citation type="journal article" date="2024" name="Proc. Natl. Acad. Sci. U.S.A.">
        <title>The genetic regulatory architecture and epigenomic basis for age-related changes in rattlesnake venom.</title>
        <authorList>
            <person name="Hogan M.P."/>
            <person name="Holding M.L."/>
            <person name="Nystrom G.S."/>
            <person name="Colston T.J."/>
            <person name="Bartlett D.A."/>
            <person name="Mason A.J."/>
            <person name="Ellsworth S.A."/>
            <person name="Rautsaw R.M."/>
            <person name="Lawrence K.C."/>
            <person name="Strickland J.L."/>
            <person name="He B."/>
            <person name="Fraser P."/>
            <person name="Margres M.J."/>
            <person name="Gilbert D.M."/>
            <person name="Gibbs H.L."/>
            <person name="Parkinson C.L."/>
            <person name="Rokyta D.R."/>
        </authorList>
    </citation>
    <scope>NUCLEOTIDE SEQUENCE [LARGE SCALE GENOMIC DNA]</scope>
    <source>
        <strain evidence="3">DRR0105</strain>
    </source>
</reference>
<dbReference type="Proteomes" id="UP001474421">
    <property type="component" value="Unassembled WGS sequence"/>
</dbReference>